<evidence type="ECO:0000256" key="1">
    <source>
        <dbReference type="SAM" id="MobiDB-lite"/>
    </source>
</evidence>
<feature type="region of interest" description="Disordered" evidence="1">
    <location>
        <begin position="479"/>
        <end position="498"/>
    </location>
</feature>
<keyword evidence="3" id="KW-1185">Reference proteome</keyword>
<sequence length="498" mass="56345">MMFRATCIAVFTSLTIAADSGHLPSQLLANAERAAEPAPLLWVAVQAGSQEARARLLAQAEASEDEYWLEKLIQVGYSPAALELSRLKEDPRLSGRLVKLAARGGVAEAQYEYALIRDDYKHRETWLTAAAEQDYFIAQTALADWYLLHDAQAKAEPWLVKTAARDSQSAYQLAFIRWQQGSENEAFELFKQAAQQDHVEAQRVLSVLKQYQPVSLSALAETPAAEYSNVSCKQRIQPFATGLAEIVQANRIYQQYQQDKRLSQLPLCVEEPVWLERQALNCNANWQGQGRLGCDIAALDEVTQAKGFTHAVILAKSGKANVNNGVMYLDVGDTYSVFVHELAHFVGFVDEYPLTRELAREYCQRKTAPNLVFLGQITYAPLSNIDFWETFEYPVSLYPSRTCNNIGVKSYKPSERITFMENHDAHYIPPLYLSIWRQRLQQRSSQRPIAMNFFQHYEKAGNIPKAAYWLDVLRQQRREPDPIDDAPTAANAARKLSD</sequence>
<comment type="caution">
    <text evidence="2">The sequence shown here is derived from an EMBL/GenBank/DDBJ whole genome shotgun (WGS) entry which is preliminary data.</text>
</comment>
<dbReference type="Gene3D" id="1.25.40.10">
    <property type="entry name" value="Tetratricopeptide repeat domain"/>
    <property type="match status" value="1"/>
</dbReference>
<organism evidence="2 3">
    <name type="scientific">Alteromonas gilva</name>
    <dbReference type="NCBI Taxonomy" id="2987522"/>
    <lineage>
        <taxon>Bacteria</taxon>
        <taxon>Pseudomonadati</taxon>
        <taxon>Pseudomonadota</taxon>
        <taxon>Gammaproteobacteria</taxon>
        <taxon>Alteromonadales</taxon>
        <taxon>Alteromonadaceae</taxon>
        <taxon>Alteromonas/Salinimonas group</taxon>
        <taxon>Alteromonas</taxon>
    </lineage>
</organism>
<protein>
    <submittedName>
        <fullName evidence="2">Sel1 repeat family protein</fullName>
    </submittedName>
</protein>
<name>A0ABT5L1L2_9ALTE</name>
<dbReference type="InterPro" id="IPR011990">
    <property type="entry name" value="TPR-like_helical_dom_sf"/>
</dbReference>
<dbReference type="SUPFAM" id="SSF81901">
    <property type="entry name" value="HCP-like"/>
    <property type="match status" value="1"/>
</dbReference>
<accession>A0ABT5L1L2</accession>
<evidence type="ECO:0000313" key="3">
    <source>
        <dbReference type="Proteomes" id="UP001218788"/>
    </source>
</evidence>
<gene>
    <name evidence="2" type="ORF">OIK42_09140</name>
</gene>
<dbReference type="RefSeq" id="WP_273639907.1">
    <property type="nucleotide sequence ID" value="NZ_JAQQXP010000001.1"/>
</dbReference>
<reference evidence="2 3" key="1">
    <citation type="submission" date="2022-10" db="EMBL/GenBank/DDBJ databases">
        <title>Alteromonas sp. chi3 Genome sequencing.</title>
        <authorList>
            <person name="Park S."/>
        </authorList>
    </citation>
    <scope>NUCLEOTIDE SEQUENCE [LARGE SCALE GENOMIC DNA]</scope>
    <source>
        <strain evidence="3">chi3</strain>
    </source>
</reference>
<dbReference type="Proteomes" id="UP001218788">
    <property type="component" value="Unassembled WGS sequence"/>
</dbReference>
<proteinExistence type="predicted"/>
<dbReference type="EMBL" id="JAQQXP010000001">
    <property type="protein sequence ID" value="MDC8830924.1"/>
    <property type="molecule type" value="Genomic_DNA"/>
</dbReference>
<evidence type="ECO:0000313" key="2">
    <source>
        <dbReference type="EMBL" id="MDC8830924.1"/>
    </source>
</evidence>